<dbReference type="Pfam" id="PF13669">
    <property type="entry name" value="Glyoxalase_4"/>
    <property type="match status" value="1"/>
</dbReference>
<evidence type="ECO:0000313" key="1">
    <source>
        <dbReference type="EMBL" id="CAB4858655.1"/>
    </source>
</evidence>
<name>A0A6J7CNR4_9ZZZZ</name>
<dbReference type="InterPro" id="IPR029068">
    <property type="entry name" value="Glyas_Bleomycin-R_OHBP_Dase"/>
</dbReference>
<organism evidence="1">
    <name type="scientific">freshwater metagenome</name>
    <dbReference type="NCBI Taxonomy" id="449393"/>
    <lineage>
        <taxon>unclassified sequences</taxon>
        <taxon>metagenomes</taxon>
        <taxon>ecological metagenomes</taxon>
    </lineage>
</organism>
<accession>A0A6J7CNR4</accession>
<dbReference type="AlphaFoldDB" id="A0A6J7CNR4"/>
<protein>
    <submittedName>
        <fullName evidence="1">Unannotated protein</fullName>
    </submittedName>
</protein>
<reference evidence="1" key="1">
    <citation type="submission" date="2020-05" db="EMBL/GenBank/DDBJ databases">
        <authorList>
            <person name="Chiriac C."/>
            <person name="Salcher M."/>
            <person name="Ghai R."/>
            <person name="Kavagutti S V."/>
        </authorList>
    </citation>
    <scope>NUCLEOTIDE SEQUENCE</scope>
</reference>
<dbReference type="SUPFAM" id="SSF54593">
    <property type="entry name" value="Glyoxalase/Bleomycin resistance protein/Dihydroxybiphenyl dioxygenase"/>
    <property type="match status" value="1"/>
</dbReference>
<sequence length="184" mass="20186">MKPPLLRYPVRQTAFVVPDLESGIAHWVRVMGAGPFVVMRDFVGIDLTYRGEPSDTAVDYAFGQCGDIQVQLIAQPGPGRSIYRDMYAPGEGGFHHMCALVPLEDWDSQVAAFADAGYELAASLTTSAPVVYFDARADLGCFVELYGHTERSAGFFAELRTLHEGWDGVTDPVRARVPRNQEAS</sequence>
<dbReference type="EMBL" id="CAFBLS010000006">
    <property type="protein sequence ID" value="CAB4858655.1"/>
    <property type="molecule type" value="Genomic_DNA"/>
</dbReference>
<dbReference type="Gene3D" id="3.10.180.10">
    <property type="entry name" value="2,3-Dihydroxybiphenyl 1,2-Dioxygenase, domain 1"/>
    <property type="match status" value="1"/>
</dbReference>
<gene>
    <name evidence="1" type="ORF">UFOPK3402_00089</name>
</gene>
<proteinExistence type="predicted"/>